<name>A0A200QDH7_MACCD</name>
<dbReference type="PANTHER" id="PTHR43690:SF34">
    <property type="entry name" value="ZINC PROTEASE PQQL-LIKE"/>
    <property type="match status" value="1"/>
</dbReference>
<dbReference type="InParanoid" id="A0A200QDH7"/>
<sequence>MASSSGEAGKVSSSAEAGPLDIDELLGADHGRLDNGLHYYVKTNSTPEMTEYLCLVVKIGSIVEDEDEYGVAHVIEHLAYGETSKYKNVFEFLRTSGVESGVIHARTSHDSTIYPLPDVSLKNPEVLCNAISVLAEISTEIQVSAEGLDKERGIILDEHRTTWDLDGRMSDAFWTAVMDGSKYTHVSIGSEKVLRNLSPKTVKEFYGKWYQLCNMAVVAVGDFSDTKNVVDLIRIHFGSKVSPPGPHPIPEYPLPFHNVPHFSCLVEPESDEPAVMIAFKMLVDEYKTLKGFRDMLVHLMFLSALKRRFDVIFHARCHLVWEDSVHPMDICKIVLSEQMEPIETVESILLEIARIRLHGFTEWEVSDVRASLMSAFETAYSKRKGMDSKSLCNQYIEYFLHNEPVFGIEVETQLKRRILPEITAAEVSKFAENYRTSCNCVIVTIEPRSHVTIEDLSSSVLKINSLEKEGSISNLEHNITKEIVSRPPDLG</sequence>
<dbReference type="AlphaFoldDB" id="A0A200QDH7"/>
<accession>A0A200QDH7</accession>
<dbReference type="Pfam" id="PF05193">
    <property type="entry name" value="Peptidase_M16_C"/>
    <property type="match status" value="1"/>
</dbReference>
<comment type="similarity">
    <text evidence="1">Belongs to the peptidase M16 family.</text>
</comment>
<dbReference type="PANTHER" id="PTHR43690">
    <property type="entry name" value="NARDILYSIN"/>
    <property type="match status" value="1"/>
</dbReference>
<dbReference type="GO" id="GO:0046872">
    <property type="term" value="F:metal ion binding"/>
    <property type="evidence" value="ECO:0007669"/>
    <property type="project" value="InterPro"/>
</dbReference>
<dbReference type="InterPro" id="IPR007863">
    <property type="entry name" value="Peptidase_M16_C"/>
</dbReference>
<dbReference type="InterPro" id="IPR050626">
    <property type="entry name" value="Peptidase_M16"/>
</dbReference>
<evidence type="ECO:0000313" key="8">
    <source>
        <dbReference type="EMBL" id="OVA08510.1"/>
    </source>
</evidence>
<keyword evidence="4" id="KW-0862">Zinc</keyword>
<keyword evidence="2" id="KW-0645">Protease</keyword>
<evidence type="ECO:0000256" key="2">
    <source>
        <dbReference type="ARBA" id="ARBA00022670"/>
    </source>
</evidence>
<dbReference type="OMA" id="IVEPHAY"/>
<keyword evidence="3" id="KW-0378">Hydrolase</keyword>
<protein>
    <submittedName>
        <fullName evidence="8">Peptidase M16</fullName>
    </submittedName>
</protein>
<dbReference type="GO" id="GO:0006508">
    <property type="term" value="P:proteolysis"/>
    <property type="evidence" value="ECO:0007669"/>
    <property type="project" value="UniProtKB-KW"/>
</dbReference>
<organism evidence="8 9">
    <name type="scientific">Macleaya cordata</name>
    <name type="common">Five-seeded plume-poppy</name>
    <name type="synonym">Bocconia cordata</name>
    <dbReference type="NCBI Taxonomy" id="56857"/>
    <lineage>
        <taxon>Eukaryota</taxon>
        <taxon>Viridiplantae</taxon>
        <taxon>Streptophyta</taxon>
        <taxon>Embryophyta</taxon>
        <taxon>Tracheophyta</taxon>
        <taxon>Spermatophyta</taxon>
        <taxon>Magnoliopsida</taxon>
        <taxon>Ranunculales</taxon>
        <taxon>Papaveraceae</taxon>
        <taxon>Papaveroideae</taxon>
        <taxon>Macleaya</taxon>
    </lineage>
</organism>
<dbReference type="InterPro" id="IPR011249">
    <property type="entry name" value="Metalloenz_LuxS/M16"/>
</dbReference>
<evidence type="ECO:0000256" key="5">
    <source>
        <dbReference type="ARBA" id="ARBA00023049"/>
    </source>
</evidence>
<gene>
    <name evidence="8" type="ORF">BVC80_209g249</name>
</gene>
<proteinExistence type="inferred from homology"/>
<dbReference type="Gene3D" id="3.30.830.10">
    <property type="entry name" value="Metalloenzyme, LuxS/M16 peptidase-like"/>
    <property type="match status" value="2"/>
</dbReference>
<dbReference type="EMBL" id="MVGT01002328">
    <property type="protein sequence ID" value="OVA08510.1"/>
    <property type="molecule type" value="Genomic_DNA"/>
</dbReference>
<keyword evidence="5" id="KW-0482">Metalloprotease</keyword>
<keyword evidence="9" id="KW-1185">Reference proteome</keyword>
<dbReference type="Pfam" id="PF00675">
    <property type="entry name" value="Peptidase_M16"/>
    <property type="match status" value="1"/>
</dbReference>
<evidence type="ECO:0000313" key="9">
    <source>
        <dbReference type="Proteomes" id="UP000195402"/>
    </source>
</evidence>
<feature type="domain" description="Peptidase M16 C-terminal" evidence="7">
    <location>
        <begin position="197"/>
        <end position="372"/>
    </location>
</feature>
<dbReference type="InterPro" id="IPR011765">
    <property type="entry name" value="Pept_M16_N"/>
</dbReference>
<dbReference type="STRING" id="56857.A0A200QDH7"/>
<comment type="caution">
    <text evidence="8">The sequence shown here is derived from an EMBL/GenBank/DDBJ whole genome shotgun (WGS) entry which is preliminary data.</text>
</comment>
<feature type="domain" description="Peptidase M16 N-terminal" evidence="6">
    <location>
        <begin position="44"/>
        <end position="164"/>
    </location>
</feature>
<evidence type="ECO:0000256" key="4">
    <source>
        <dbReference type="ARBA" id="ARBA00022833"/>
    </source>
</evidence>
<dbReference type="Proteomes" id="UP000195402">
    <property type="component" value="Unassembled WGS sequence"/>
</dbReference>
<reference evidence="8 9" key="1">
    <citation type="journal article" date="2017" name="Mol. Plant">
        <title>The Genome of Medicinal Plant Macleaya cordata Provides New Insights into Benzylisoquinoline Alkaloids Metabolism.</title>
        <authorList>
            <person name="Liu X."/>
            <person name="Liu Y."/>
            <person name="Huang P."/>
            <person name="Ma Y."/>
            <person name="Qing Z."/>
            <person name="Tang Q."/>
            <person name="Cao H."/>
            <person name="Cheng P."/>
            <person name="Zheng Y."/>
            <person name="Yuan Z."/>
            <person name="Zhou Y."/>
            <person name="Liu J."/>
            <person name="Tang Z."/>
            <person name="Zhuo Y."/>
            <person name="Zhang Y."/>
            <person name="Yu L."/>
            <person name="Huang J."/>
            <person name="Yang P."/>
            <person name="Peng Q."/>
            <person name="Zhang J."/>
            <person name="Jiang W."/>
            <person name="Zhang Z."/>
            <person name="Lin K."/>
            <person name="Ro D.K."/>
            <person name="Chen X."/>
            <person name="Xiong X."/>
            <person name="Shang Y."/>
            <person name="Huang S."/>
            <person name="Zeng J."/>
        </authorList>
    </citation>
    <scope>NUCLEOTIDE SEQUENCE [LARGE SCALE GENOMIC DNA]</scope>
    <source>
        <strain evidence="9">cv. BLH2017</strain>
        <tissue evidence="8">Root</tissue>
    </source>
</reference>
<evidence type="ECO:0000259" key="6">
    <source>
        <dbReference type="Pfam" id="PF00675"/>
    </source>
</evidence>
<evidence type="ECO:0000256" key="3">
    <source>
        <dbReference type="ARBA" id="ARBA00022801"/>
    </source>
</evidence>
<evidence type="ECO:0000256" key="1">
    <source>
        <dbReference type="ARBA" id="ARBA00007261"/>
    </source>
</evidence>
<dbReference type="GO" id="GO:0008237">
    <property type="term" value="F:metallopeptidase activity"/>
    <property type="evidence" value="ECO:0007669"/>
    <property type="project" value="UniProtKB-KW"/>
</dbReference>
<evidence type="ECO:0000259" key="7">
    <source>
        <dbReference type="Pfam" id="PF05193"/>
    </source>
</evidence>
<dbReference type="OrthoDB" id="10251424at2759"/>
<dbReference type="SUPFAM" id="SSF63411">
    <property type="entry name" value="LuxS/MPP-like metallohydrolase"/>
    <property type="match status" value="2"/>
</dbReference>